<protein>
    <submittedName>
        <fullName evidence="2">Alpha-E domain-containing protein</fullName>
    </submittedName>
</protein>
<dbReference type="PANTHER" id="PTHR34595:SF7">
    <property type="entry name" value="SLL1039 PROTEIN"/>
    <property type="match status" value="1"/>
</dbReference>
<keyword evidence="3" id="KW-1185">Reference proteome</keyword>
<evidence type="ECO:0000259" key="1">
    <source>
        <dbReference type="Pfam" id="PF04168"/>
    </source>
</evidence>
<dbReference type="RefSeq" id="WP_129440083.1">
    <property type="nucleotide sequence ID" value="NZ_CP035492.1"/>
</dbReference>
<reference evidence="2 3" key="1">
    <citation type="submission" date="2019-01" db="EMBL/GenBank/DDBJ databases">
        <title>Genome sequencing of strain FW100M-2.</title>
        <authorList>
            <person name="Heo J."/>
            <person name="Kim S.-J."/>
            <person name="Kim J.-S."/>
            <person name="Hong S.-B."/>
            <person name="Kwon S.-W."/>
        </authorList>
    </citation>
    <scope>NUCLEOTIDE SEQUENCE [LARGE SCALE GENOMIC DNA]</scope>
    <source>
        <strain evidence="2 3">FW100M-2</strain>
    </source>
</reference>
<dbReference type="InterPro" id="IPR051680">
    <property type="entry name" value="ATP-dep_Glu-Cys_Ligase-2"/>
</dbReference>
<gene>
    <name evidence="2" type="ORF">ET464_08645</name>
</gene>
<dbReference type="AlphaFoldDB" id="A0A4P6F0F1"/>
<dbReference type="Pfam" id="PF04168">
    <property type="entry name" value="Alpha-E"/>
    <property type="match status" value="1"/>
</dbReference>
<organism evidence="2 3">
    <name type="scientific">Paenibacillus protaetiae</name>
    <dbReference type="NCBI Taxonomy" id="2509456"/>
    <lineage>
        <taxon>Bacteria</taxon>
        <taxon>Bacillati</taxon>
        <taxon>Bacillota</taxon>
        <taxon>Bacilli</taxon>
        <taxon>Bacillales</taxon>
        <taxon>Paenibacillaceae</taxon>
        <taxon>Paenibacillus</taxon>
    </lineage>
</organism>
<feature type="domain" description="DUF403" evidence="1">
    <location>
        <begin position="2"/>
        <end position="305"/>
    </location>
</feature>
<dbReference type="OrthoDB" id="9803532at2"/>
<name>A0A4P6F0F1_9BACL</name>
<dbReference type="Proteomes" id="UP000293568">
    <property type="component" value="Chromosome"/>
</dbReference>
<proteinExistence type="predicted"/>
<evidence type="ECO:0000313" key="2">
    <source>
        <dbReference type="EMBL" id="QAY66467.1"/>
    </source>
</evidence>
<dbReference type="KEGG" id="pprt:ET464_08645"/>
<dbReference type="EMBL" id="CP035492">
    <property type="protein sequence ID" value="QAY66467.1"/>
    <property type="molecule type" value="Genomic_DNA"/>
</dbReference>
<evidence type="ECO:0000313" key="3">
    <source>
        <dbReference type="Proteomes" id="UP000293568"/>
    </source>
</evidence>
<sequence length="321" mass="37214">MTRYAEQLYWIGRYLERADHYVRMINVYYHRRDDRATHHEWLRLAAAAGDLTGLQNAHPHPNELNTLSYFTFEPSNPNSILSSVQKARNNTRVMRQMLPGELWELINSLYIWLKEQDVYQVQAYPPYKFYKRIGEWLSLFNGAADSSMSRGRNWNFIQAGKYLERMRNTIHVLYDSCSHVLADESCSSDYEYSQCVSLLKACGGYEAFRKLYANHVNLAETADFLLQNAYFPRSVRFAVHALKTCCESDLLIHGQIEQLSDQINHLLVHIRIDGISRDANDGNAILDHLLQMTESCDQLGQLISDTCMDEENPIRIASFVQ</sequence>
<dbReference type="InterPro" id="IPR007296">
    <property type="entry name" value="DUF403"/>
</dbReference>
<accession>A0A4P6F0F1</accession>
<dbReference type="PANTHER" id="PTHR34595">
    <property type="entry name" value="BLR5612 PROTEIN"/>
    <property type="match status" value="1"/>
</dbReference>